<reference evidence="3" key="1">
    <citation type="submission" date="2021-08" db="EMBL/GenBank/DDBJ databases">
        <title>WGS assembly of Ceratopteris richardii.</title>
        <authorList>
            <person name="Marchant D.B."/>
            <person name="Chen G."/>
            <person name="Jenkins J."/>
            <person name="Shu S."/>
            <person name="Leebens-Mack J."/>
            <person name="Grimwood J."/>
            <person name="Schmutz J."/>
            <person name="Soltis P."/>
            <person name="Soltis D."/>
            <person name="Chen Z.-H."/>
        </authorList>
    </citation>
    <scope>NUCLEOTIDE SEQUENCE</scope>
    <source>
        <strain evidence="3">Whitten #5841</strain>
        <tissue evidence="3">Leaf</tissue>
    </source>
</reference>
<dbReference type="OrthoDB" id="423313at2759"/>
<organism evidence="3 4">
    <name type="scientific">Ceratopteris richardii</name>
    <name type="common">Triangle waterfern</name>
    <dbReference type="NCBI Taxonomy" id="49495"/>
    <lineage>
        <taxon>Eukaryota</taxon>
        <taxon>Viridiplantae</taxon>
        <taxon>Streptophyta</taxon>
        <taxon>Embryophyta</taxon>
        <taxon>Tracheophyta</taxon>
        <taxon>Polypodiopsida</taxon>
        <taxon>Polypodiidae</taxon>
        <taxon>Polypodiales</taxon>
        <taxon>Pteridineae</taxon>
        <taxon>Pteridaceae</taxon>
        <taxon>Parkerioideae</taxon>
        <taxon>Ceratopteris</taxon>
    </lineage>
</organism>
<dbReference type="PANTHER" id="PTHR45669">
    <property type="entry name" value="GLUTAREDOXIN DOMAIN-CONTAINING CYSTEINE-RICH PROTEIN CG12206-RELATED"/>
    <property type="match status" value="1"/>
</dbReference>
<accession>A0A8T2RRQ0</accession>
<dbReference type="Proteomes" id="UP000825935">
    <property type="component" value="Chromosome 25"/>
</dbReference>
<dbReference type="SUPFAM" id="SSF52833">
    <property type="entry name" value="Thioredoxin-like"/>
    <property type="match status" value="1"/>
</dbReference>
<evidence type="ECO:0000313" key="3">
    <source>
        <dbReference type="EMBL" id="KAH7298123.1"/>
    </source>
</evidence>
<dbReference type="AlphaFoldDB" id="A0A8T2RRQ0"/>
<dbReference type="PROSITE" id="PS51354">
    <property type="entry name" value="GLUTAREDOXIN_2"/>
    <property type="match status" value="1"/>
</dbReference>
<feature type="region of interest" description="Disordered" evidence="1">
    <location>
        <begin position="256"/>
        <end position="287"/>
    </location>
</feature>
<feature type="region of interest" description="Disordered" evidence="1">
    <location>
        <begin position="1"/>
        <end position="37"/>
    </location>
</feature>
<evidence type="ECO:0000256" key="1">
    <source>
        <dbReference type="SAM" id="MobiDB-lite"/>
    </source>
</evidence>
<protein>
    <recommendedName>
        <fullName evidence="2">Glutaredoxin domain-containing protein</fullName>
    </recommendedName>
</protein>
<sequence>MGATPSKQQDGLKASLSRSISAPVNRNREEDENVNEGSWKSKLFSFSNVQRQGKGSKVSRIVSKLKPVKEDEVEVDFDDHVENPEKSGYVNGFQYTNKDSSQFDNGCLLRRSVTFQPSSESELQSRLVSPRKSFRDKRGELDIKAACGSPKDYTDQGTGLRLLLDSSSSPSSHTQVSLTIGPNMKKSFSSKGSFNSRYSNDLTRRALPRICMDDVSPLEPQWLSASSDLDEPVIPHFDPSLLACFERAVEDVSHSAQPASIRSKLESARFDEGKPKPLKEGSRSLSRMRSLRSRAAVDDIPDDNASQLRTFPFLHRKPSFSKVIALKNDHPNYSSQTYLDKFPKMCPPDCEGKVVLYFTSLRGVRKTFENCCMLRLILKGFQIHVDERDVWMHSKFRQELTEVMGAALSVPRLFILGRYIGGAEDVQLLHEEGILGKLLEDLPVECRQVCKICADVRFIPCTLCRGSCKIVTSLGISERCSECNENGLIMCPLCD</sequence>
<dbReference type="Gene3D" id="3.40.30.10">
    <property type="entry name" value="Glutaredoxin"/>
    <property type="match status" value="1"/>
</dbReference>
<keyword evidence="4" id="KW-1185">Reference proteome</keyword>
<name>A0A8T2RRQ0_CERRI</name>
<dbReference type="Pfam" id="PF23733">
    <property type="entry name" value="GRXCR1-2_C"/>
    <property type="match status" value="1"/>
</dbReference>
<dbReference type="InterPro" id="IPR002109">
    <property type="entry name" value="Glutaredoxin"/>
</dbReference>
<feature type="compositionally biased region" description="Basic and acidic residues" evidence="1">
    <location>
        <begin position="263"/>
        <end position="282"/>
    </location>
</feature>
<feature type="domain" description="Glutaredoxin" evidence="2">
    <location>
        <begin position="355"/>
        <end position="420"/>
    </location>
</feature>
<gene>
    <name evidence="3" type="ORF">KP509_25G027400</name>
</gene>
<evidence type="ECO:0000259" key="2">
    <source>
        <dbReference type="Pfam" id="PF00462"/>
    </source>
</evidence>
<proteinExistence type="predicted"/>
<dbReference type="Pfam" id="PF00462">
    <property type="entry name" value="Glutaredoxin"/>
    <property type="match status" value="1"/>
</dbReference>
<dbReference type="InterPro" id="IPR036249">
    <property type="entry name" value="Thioredoxin-like_sf"/>
</dbReference>
<dbReference type="PANTHER" id="PTHR45669:SF7">
    <property type="entry name" value="F1N19.7"/>
    <property type="match status" value="1"/>
</dbReference>
<evidence type="ECO:0000313" key="4">
    <source>
        <dbReference type="Proteomes" id="UP000825935"/>
    </source>
</evidence>
<dbReference type="CDD" id="cd03031">
    <property type="entry name" value="GRX_GRX_like"/>
    <property type="match status" value="1"/>
</dbReference>
<comment type="caution">
    <text evidence="3">The sequence shown here is derived from an EMBL/GenBank/DDBJ whole genome shotgun (WGS) entry which is preliminary data.</text>
</comment>
<dbReference type="EMBL" id="CM035430">
    <property type="protein sequence ID" value="KAH7298123.1"/>
    <property type="molecule type" value="Genomic_DNA"/>
</dbReference>